<reference evidence="1 2" key="1">
    <citation type="submission" date="2017-03" db="EMBL/GenBank/DDBJ databases">
        <title>Genome sequence of Clostridium oryzae DSM 28571.</title>
        <authorList>
            <person name="Poehlein A."/>
            <person name="Daniel R."/>
        </authorList>
    </citation>
    <scope>NUCLEOTIDE SEQUENCE [LARGE SCALE GENOMIC DNA]</scope>
    <source>
        <strain evidence="1 2">DSM 28571</strain>
    </source>
</reference>
<evidence type="ECO:0000313" key="1">
    <source>
        <dbReference type="EMBL" id="OPJ55199.1"/>
    </source>
</evidence>
<comment type="caution">
    <text evidence="1">The sequence shown here is derived from an EMBL/GenBank/DDBJ whole genome shotgun (WGS) entry which is preliminary data.</text>
</comment>
<sequence length="35" mass="4115">MRVEVIETEIFELPIVKFFKISTKKNIAIHNTIVI</sequence>
<keyword evidence="2" id="KW-1185">Reference proteome</keyword>
<accession>A0A1V4I5P4</accession>
<gene>
    <name evidence="1" type="ORF">CLORY_44600</name>
</gene>
<proteinExistence type="predicted"/>
<name>A0A1V4I5P4_9CLOT</name>
<dbReference type="STRING" id="1450648.CLORY_44600"/>
<dbReference type="AlphaFoldDB" id="A0A1V4I5P4"/>
<dbReference type="EMBL" id="MZGV01000117">
    <property type="protein sequence ID" value="OPJ55199.1"/>
    <property type="molecule type" value="Genomic_DNA"/>
</dbReference>
<evidence type="ECO:0000313" key="2">
    <source>
        <dbReference type="Proteomes" id="UP000190080"/>
    </source>
</evidence>
<organism evidence="1 2">
    <name type="scientific">Clostridium oryzae</name>
    <dbReference type="NCBI Taxonomy" id="1450648"/>
    <lineage>
        <taxon>Bacteria</taxon>
        <taxon>Bacillati</taxon>
        <taxon>Bacillota</taxon>
        <taxon>Clostridia</taxon>
        <taxon>Eubacteriales</taxon>
        <taxon>Clostridiaceae</taxon>
        <taxon>Clostridium</taxon>
    </lineage>
</organism>
<dbReference type="Proteomes" id="UP000190080">
    <property type="component" value="Unassembled WGS sequence"/>
</dbReference>
<protein>
    <submittedName>
        <fullName evidence="1">Uncharacterized protein</fullName>
    </submittedName>
</protein>